<accession>A0A6A4I7F7</accession>
<proteinExistence type="predicted"/>
<reference evidence="1" key="1">
    <citation type="journal article" date="2019" name="Environ. Microbiol.">
        <title>Fungal ecological strategies reflected in gene transcription - a case study of two litter decomposers.</title>
        <authorList>
            <person name="Barbi F."/>
            <person name="Kohler A."/>
            <person name="Barry K."/>
            <person name="Baskaran P."/>
            <person name="Daum C."/>
            <person name="Fauchery L."/>
            <person name="Ihrmark K."/>
            <person name="Kuo A."/>
            <person name="LaButti K."/>
            <person name="Lipzen A."/>
            <person name="Morin E."/>
            <person name="Grigoriev I.V."/>
            <person name="Henrissat B."/>
            <person name="Lindahl B."/>
            <person name="Martin F."/>
        </authorList>
    </citation>
    <scope>NUCLEOTIDE SEQUENCE</scope>
    <source>
        <strain evidence="1">JB14</strain>
    </source>
</reference>
<name>A0A6A4I7F7_9AGAR</name>
<dbReference type="EMBL" id="ML769402">
    <property type="protein sequence ID" value="KAE9406471.1"/>
    <property type="molecule type" value="Genomic_DNA"/>
</dbReference>
<dbReference type="AlphaFoldDB" id="A0A6A4I7F7"/>
<evidence type="ECO:0000313" key="2">
    <source>
        <dbReference type="Proteomes" id="UP000799118"/>
    </source>
</evidence>
<keyword evidence="2" id="KW-1185">Reference proteome</keyword>
<evidence type="ECO:0000313" key="1">
    <source>
        <dbReference type="EMBL" id="KAE9406471.1"/>
    </source>
</evidence>
<dbReference type="Proteomes" id="UP000799118">
    <property type="component" value="Unassembled WGS sequence"/>
</dbReference>
<protein>
    <submittedName>
        <fullName evidence="1">Uncharacterized protein</fullName>
    </submittedName>
</protein>
<organism evidence="1 2">
    <name type="scientific">Gymnopus androsaceus JB14</name>
    <dbReference type="NCBI Taxonomy" id="1447944"/>
    <lineage>
        <taxon>Eukaryota</taxon>
        <taxon>Fungi</taxon>
        <taxon>Dikarya</taxon>
        <taxon>Basidiomycota</taxon>
        <taxon>Agaricomycotina</taxon>
        <taxon>Agaricomycetes</taxon>
        <taxon>Agaricomycetidae</taxon>
        <taxon>Agaricales</taxon>
        <taxon>Marasmiineae</taxon>
        <taxon>Omphalotaceae</taxon>
        <taxon>Gymnopus</taxon>
    </lineage>
</organism>
<sequence>MLRMDIRTSGYDSASCYLRCVRACYLCILIYLLPYNTNNVPLLEQRKLSVLRFDCKNDDPAGSQWVHGGPFPDKNNECWRI</sequence>
<gene>
    <name evidence="1" type="ORF">BT96DRAFT_254119</name>
</gene>